<name>A0A915NJT4_9BILA</name>
<feature type="chain" id="PRO_5037686688" evidence="2">
    <location>
        <begin position="19"/>
        <end position="384"/>
    </location>
</feature>
<proteinExistence type="predicted"/>
<dbReference type="AlphaFoldDB" id="A0A915NJT4"/>
<evidence type="ECO:0000256" key="1">
    <source>
        <dbReference type="SAM" id="MobiDB-lite"/>
    </source>
</evidence>
<keyword evidence="2" id="KW-0732">Signal</keyword>
<feature type="compositionally biased region" description="Basic and acidic residues" evidence="1">
    <location>
        <begin position="192"/>
        <end position="201"/>
    </location>
</feature>
<evidence type="ECO:0000256" key="2">
    <source>
        <dbReference type="SAM" id="SignalP"/>
    </source>
</evidence>
<sequence length="384" mass="42578">MSNSSIFLFIFLSNFVWIFTMNPNTGQNGGRNINHQSENQHPNLNFFRSFIDAEGYVNYFGPDFTEDDIANIIHRGTRPSSPIRNAVNAARDRRDGNQNGINMGNGRGSNNNNNRSNPQTNVNVNQQGHSNRANNQGSHFRGTNTRRPNRARNIPLGDDARVPIREEDYPRAIPVQDNTITVPVMGEENHARDAPIGERNHPRGIPAGNRPRSVPVMGGENRSRGIPIRGGNHQRGLPTRGPRAGIIEEDDSFNVPVMGEENHRDIPVEEANYQVPPSVNFTFTSSERGRRTSFTVGTQHLRGMQPGTREAYLLTHPGGEGATLIRNEVRRDGTQIAQQDTLQNIEGGRGYVYASSSHTQSGSSSSSRITSTIRFGNNTRHGKK</sequence>
<organism evidence="3 4">
    <name type="scientific">Meloidogyne floridensis</name>
    <dbReference type="NCBI Taxonomy" id="298350"/>
    <lineage>
        <taxon>Eukaryota</taxon>
        <taxon>Metazoa</taxon>
        <taxon>Ecdysozoa</taxon>
        <taxon>Nematoda</taxon>
        <taxon>Chromadorea</taxon>
        <taxon>Rhabditida</taxon>
        <taxon>Tylenchina</taxon>
        <taxon>Tylenchomorpha</taxon>
        <taxon>Tylenchoidea</taxon>
        <taxon>Meloidogynidae</taxon>
        <taxon>Meloidogyninae</taxon>
        <taxon>Meloidogyne</taxon>
    </lineage>
</organism>
<feature type="compositionally biased region" description="Polar residues" evidence="1">
    <location>
        <begin position="373"/>
        <end position="384"/>
    </location>
</feature>
<reference evidence="4" key="1">
    <citation type="submission" date="2022-11" db="UniProtKB">
        <authorList>
            <consortium name="WormBaseParasite"/>
        </authorList>
    </citation>
    <scope>IDENTIFICATION</scope>
</reference>
<feature type="compositionally biased region" description="Low complexity" evidence="1">
    <location>
        <begin position="355"/>
        <end position="372"/>
    </location>
</feature>
<feature type="signal peptide" evidence="2">
    <location>
        <begin position="1"/>
        <end position="18"/>
    </location>
</feature>
<feature type="compositionally biased region" description="Polar residues" evidence="1">
    <location>
        <begin position="126"/>
        <end position="146"/>
    </location>
</feature>
<evidence type="ECO:0000313" key="3">
    <source>
        <dbReference type="Proteomes" id="UP000887560"/>
    </source>
</evidence>
<feature type="region of interest" description="Disordered" evidence="1">
    <location>
        <begin position="75"/>
        <end position="156"/>
    </location>
</feature>
<accession>A0A915NJT4</accession>
<dbReference type="WBParaSite" id="scf7180000417862.g1856">
    <property type="protein sequence ID" value="scf7180000417862.g1856"/>
    <property type="gene ID" value="scf7180000417862.g1856"/>
</dbReference>
<protein>
    <submittedName>
        <fullName evidence="4">Uncharacterized protein</fullName>
    </submittedName>
</protein>
<evidence type="ECO:0000313" key="4">
    <source>
        <dbReference type="WBParaSite" id="scf7180000417862.g1856"/>
    </source>
</evidence>
<dbReference type="Proteomes" id="UP000887560">
    <property type="component" value="Unplaced"/>
</dbReference>
<keyword evidence="3" id="KW-1185">Reference proteome</keyword>
<feature type="region of interest" description="Disordered" evidence="1">
    <location>
        <begin position="192"/>
        <end position="245"/>
    </location>
</feature>
<feature type="compositionally biased region" description="Low complexity" evidence="1">
    <location>
        <begin position="99"/>
        <end position="125"/>
    </location>
</feature>
<feature type="region of interest" description="Disordered" evidence="1">
    <location>
        <begin position="354"/>
        <end position="384"/>
    </location>
</feature>